<evidence type="ECO:0000256" key="7">
    <source>
        <dbReference type="HAMAP-Rule" id="MF_01894"/>
    </source>
</evidence>
<feature type="compositionally biased region" description="Basic and acidic residues" evidence="8">
    <location>
        <begin position="787"/>
        <end position="817"/>
    </location>
</feature>
<dbReference type="Gene3D" id="1.20.1060.20">
    <property type="match status" value="1"/>
</dbReference>
<dbReference type="PANTHER" id="PTHR43977">
    <property type="entry name" value="STRUCTURAL MAINTENANCE OF CHROMOSOMES PROTEIN 3"/>
    <property type="match status" value="1"/>
</dbReference>
<feature type="binding site" evidence="7">
    <location>
        <begin position="32"/>
        <end position="39"/>
    </location>
    <ligand>
        <name>ATP</name>
        <dbReference type="ChEBI" id="CHEBI:30616"/>
    </ligand>
</feature>
<dbReference type="GO" id="GO:0030261">
    <property type="term" value="P:chromosome condensation"/>
    <property type="evidence" value="ECO:0007669"/>
    <property type="project" value="InterPro"/>
</dbReference>
<evidence type="ECO:0000256" key="8">
    <source>
        <dbReference type="SAM" id="MobiDB-lite"/>
    </source>
</evidence>
<dbReference type="SUPFAM" id="SSF75553">
    <property type="entry name" value="Smc hinge domain"/>
    <property type="match status" value="1"/>
</dbReference>
<dbReference type="GO" id="GO:0005524">
    <property type="term" value="F:ATP binding"/>
    <property type="evidence" value="ECO:0007669"/>
    <property type="project" value="UniProtKB-UniRule"/>
</dbReference>
<dbReference type="GO" id="GO:0007059">
    <property type="term" value="P:chromosome segregation"/>
    <property type="evidence" value="ECO:0007669"/>
    <property type="project" value="UniProtKB-UniRule"/>
</dbReference>
<evidence type="ECO:0000256" key="1">
    <source>
        <dbReference type="ARBA" id="ARBA00004496"/>
    </source>
</evidence>
<dbReference type="CDD" id="cd03278">
    <property type="entry name" value="ABC_SMC_barmotin"/>
    <property type="match status" value="1"/>
</dbReference>
<comment type="subunit">
    <text evidence="7">Homodimer.</text>
</comment>
<dbReference type="RefSeq" id="WP_006565848.1">
    <property type="nucleotide sequence ID" value="NZ_BAABZP010000001.1"/>
</dbReference>
<feature type="coiled-coil region" evidence="7">
    <location>
        <begin position="167"/>
        <end position="201"/>
    </location>
</feature>
<dbReference type="HAMAP" id="MF_01894">
    <property type="entry name" value="Smc_prok"/>
    <property type="match status" value="1"/>
</dbReference>
<dbReference type="Pfam" id="PF02463">
    <property type="entry name" value="SMC_N"/>
    <property type="match status" value="1"/>
</dbReference>
<keyword evidence="4 7" id="KW-0067">ATP-binding</keyword>
<protein>
    <recommendedName>
        <fullName evidence="7">Chromosome partition protein Smc</fullName>
    </recommendedName>
</protein>
<dbReference type="GO" id="GO:0007062">
    <property type="term" value="P:sister chromatid cohesion"/>
    <property type="evidence" value="ECO:0007669"/>
    <property type="project" value="InterPro"/>
</dbReference>
<keyword evidence="5 7" id="KW-0175">Coiled coil</keyword>
<dbReference type="EMBL" id="CACRSQ010000003">
    <property type="protein sequence ID" value="VYS91059.1"/>
    <property type="molecule type" value="Genomic_DNA"/>
</dbReference>
<dbReference type="InterPro" id="IPR010935">
    <property type="entry name" value="SMC_hinge"/>
</dbReference>
<reference evidence="9" key="1">
    <citation type="submission" date="2019-11" db="EMBL/GenBank/DDBJ databases">
        <authorList>
            <person name="Feng L."/>
        </authorList>
    </citation>
    <scope>NUCLEOTIDE SEQUENCE</scope>
    <source>
        <strain evidence="9">AcaccaeLFYP115</strain>
    </source>
</reference>
<dbReference type="FunFam" id="3.40.50.300:FF:000984">
    <property type="entry name" value="Chromosome partition protein Smc"/>
    <property type="match status" value="1"/>
</dbReference>
<evidence type="ECO:0000256" key="6">
    <source>
        <dbReference type="ARBA" id="ARBA00023125"/>
    </source>
</evidence>
<dbReference type="InterPro" id="IPR027417">
    <property type="entry name" value="P-loop_NTPase"/>
</dbReference>
<dbReference type="GO" id="GO:0005694">
    <property type="term" value="C:chromosome"/>
    <property type="evidence" value="ECO:0007669"/>
    <property type="project" value="InterPro"/>
</dbReference>
<dbReference type="FunFam" id="3.40.50.300:FF:000901">
    <property type="entry name" value="Chromosome partition protein Smc"/>
    <property type="match status" value="1"/>
</dbReference>
<feature type="region of interest" description="Disordered" evidence="8">
    <location>
        <begin position="782"/>
        <end position="819"/>
    </location>
</feature>
<feature type="coiled-coil region" evidence="7">
    <location>
        <begin position="234"/>
        <end position="394"/>
    </location>
</feature>
<evidence type="ECO:0000256" key="2">
    <source>
        <dbReference type="ARBA" id="ARBA00022490"/>
    </source>
</evidence>
<dbReference type="GO" id="GO:0006260">
    <property type="term" value="P:DNA replication"/>
    <property type="evidence" value="ECO:0007669"/>
    <property type="project" value="UniProtKB-UniRule"/>
</dbReference>
<dbReference type="InterPro" id="IPR024704">
    <property type="entry name" value="SMC"/>
</dbReference>
<accession>A0A6N2SDN2</accession>
<dbReference type="GO" id="GO:0005737">
    <property type="term" value="C:cytoplasm"/>
    <property type="evidence" value="ECO:0007669"/>
    <property type="project" value="UniProtKB-SubCell"/>
</dbReference>
<dbReference type="InterPro" id="IPR003395">
    <property type="entry name" value="RecF/RecN/SMC_N"/>
</dbReference>
<dbReference type="AlphaFoldDB" id="A0A6N2SDN2"/>
<dbReference type="InterPro" id="IPR036277">
    <property type="entry name" value="SMC_hinge_sf"/>
</dbReference>
<organism evidence="9">
    <name type="scientific">Anaerostipes caccae</name>
    <dbReference type="NCBI Taxonomy" id="105841"/>
    <lineage>
        <taxon>Bacteria</taxon>
        <taxon>Bacillati</taxon>
        <taxon>Bacillota</taxon>
        <taxon>Clostridia</taxon>
        <taxon>Lachnospirales</taxon>
        <taxon>Lachnospiraceae</taxon>
        <taxon>Anaerostipes</taxon>
    </lineage>
</organism>
<dbReference type="Gene3D" id="3.40.50.300">
    <property type="entry name" value="P-loop containing nucleotide triphosphate hydrolases"/>
    <property type="match status" value="2"/>
</dbReference>
<evidence type="ECO:0000256" key="4">
    <source>
        <dbReference type="ARBA" id="ARBA00022840"/>
    </source>
</evidence>
<comment type="function">
    <text evidence="7">Required for chromosome condensation and partitioning.</text>
</comment>
<sequence>MYLKSIEVNGFKSFANKMIFKFDSGITGIVGPNGSGKSNVADAVRWVLGEQSAKQLRGAKMEDVIFSGTEMRKPMGSAYVAITMDNSDHSLPIGFEEVTVARRVYRSGESEYLMNGSPCRRKDIVELFFDTGIGKEGYSIIGQGQIDQILSGKPEDRRELFDEAAGIVKYKKNKLETEKSLEAERENLNRVTDILTELERQVGPLKTQSEKAREYLSYRDRLKEYDTSMFLMENGRLSDEIESLDEKIRIAQGEVDDADRRLEQTKAEYEKQDRYLNELKHEIETGTEELSIAKVDKEKQEGQIKVLKEQMNTERMRETHLSSDIRRLTGEKEDKRSQLSELQKEGREIEEAVLKAREDTVERESQVAFLQKDIQDTEKELEKLRRNQQSFANNQMNLSNRLQHVETVREQLDVRIRHLISQAENSGHHRAEQEKRKEQEEFKRLELAEEKKQILKELETEQEFCGRLGNERRSVQEELTLKKEGFHRSQSSYETLRNMAERYEGYGFGIKRVMEQKGRYPGIIGAVADIMKVRKKYELAVETALGGAIQNVVTDTQQTAKEMIEFLKKNRYGRVTFLPLSAVKQRGGFPRPEAVHEKGVIGTCDCLASYEDRFSELFQSLLGRVLVVESIDDGIRIAAKYKHSFRIVTLDGDALNPGGSMSGGAYKNKSNLLGRNREIKELEQKLLKDRDEILRISKVLEEKTEQYGQAEEKISRLKGRIQENTLRENTVVMTMKSIDKQIHEEAEREQEYLDQAQALRREYRSMDGDVTSLSDKKQVLEEANQTEEQKIHSLSRHLEEARRTAEEKAREVSEAHMKAGQLKQRQDFIMSSGERLRLELSKIEEDLEALGRQTGTVDSSIGDIERQIEICREAVHSKSLWIEEEKKNLSHKQKKLSETEEKYKESLKVREELMQRVNGFDKEVLRLTSAREKLEEKQQELLEYMWENYELTYHQAKSAAGEEPRESLTELKKKIAEIKTQIRELGPVNVNAIEDYRDVLERYEFLKKQHEDIVKAEAHLAGLIDELEAAMRNQFREKFKDIQEMFQKVFQELFGGGYARLELTDDDVLESGIRIIAQPPGKKLQNMMQLSGGEKALTAISLLFAIQNLKPSPFCLLDEIEAALDDSNVARFAQYLHKLTKETQFIVITHRRGTMTAADILYGITMQEKGISTLVSVSLIENDLDE</sequence>
<comment type="subcellular location">
    <subcellularLocation>
        <location evidence="1 7">Cytoplasm</location>
    </subcellularLocation>
</comment>
<comment type="domain">
    <text evidence="7">Contains large globular domains required for ATP hydrolysis at each terminus and a third globular domain forming a flexible hinge near the middle of the molecule. These domains are separated by coiled-coil structures.</text>
</comment>
<evidence type="ECO:0000313" key="9">
    <source>
        <dbReference type="EMBL" id="VYS91059.1"/>
    </source>
</evidence>
<dbReference type="GO" id="GO:0016887">
    <property type="term" value="F:ATP hydrolysis activity"/>
    <property type="evidence" value="ECO:0007669"/>
    <property type="project" value="InterPro"/>
</dbReference>
<comment type="similarity">
    <text evidence="7">Belongs to the SMC family.</text>
</comment>
<dbReference type="SMART" id="SM00968">
    <property type="entry name" value="SMC_hinge"/>
    <property type="match status" value="1"/>
</dbReference>
<dbReference type="NCBIfam" id="TIGR02168">
    <property type="entry name" value="SMC_prok_B"/>
    <property type="match status" value="1"/>
</dbReference>
<dbReference type="Pfam" id="PF06470">
    <property type="entry name" value="SMC_hinge"/>
    <property type="match status" value="1"/>
</dbReference>
<feature type="coiled-coil region" evidence="7">
    <location>
        <begin position="882"/>
        <end position="947"/>
    </location>
</feature>
<dbReference type="SUPFAM" id="SSF52540">
    <property type="entry name" value="P-loop containing nucleoside triphosphate hydrolases"/>
    <property type="match status" value="1"/>
</dbReference>
<dbReference type="GO" id="GO:0003677">
    <property type="term" value="F:DNA binding"/>
    <property type="evidence" value="ECO:0007669"/>
    <property type="project" value="UniProtKB-UniRule"/>
</dbReference>
<dbReference type="InterPro" id="IPR011890">
    <property type="entry name" value="SMC_prok"/>
</dbReference>
<name>A0A6N2SDN2_9FIRM</name>
<proteinExistence type="inferred from homology"/>
<evidence type="ECO:0000256" key="5">
    <source>
        <dbReference type="ARBA" id="ARBA00023054"/>
    </source>
</evidence>
<gene>
    <name evidence="9" type="primary">smc_1</name>
    <name evidence="7" type="synonym">smc</name>
    <name evidence="9" type="ORF">ACLFYP115_00897</name>
</gene>
<dbReference type="PIRSF" id="PIRSF005719">
    <property type="entry name" value="SMC"/>
    <property type="match status" value="1"/>
</dbReference>
<keyword evidence="6 7" id="KW-0238">DNA-binding</keyword>
<keyword evidence="3 7" id="KW-0547">Nucleotide-binding</keyword>
<keyword evidence="2 7" id="KW-0963">Cytoplasm</keyword>
<dbReference type="Gene3D" id="3.30.70.1620">
    <property type="match status" value="1"/>
</dbReference>
<evidence type="ECO:0000256" key="3">
    <source>
        <dbReference type="ARBA" id="ARBA00022741"/>
    </source>
</evidence>